<accession>A0A8S4AXV0</accession>
<name>A0A8S4AXV0_9TELE</name>
<dbReference type="AlphaFoldDB" id="A0A8S4AXV0"/>
<reference evidence="2" key="1">
    <citation type="submission" date="2021-05" db="EMBL/GenBank/DDBJ databases">
        <authorList>
            <person name="Tigano A."/>
        </authorList>
    </citation>
    <scope>NUCLEOTIDE SEQUENCE</scope>
</reference>
<feature type="region of interest" description="Disordered" evidence="1">
    <location>
        <begin position="1"/>
        <end position="25"/>
    </location>
</feature>
<evidence type="ECO:0000256" key="1">
    <source>
        <dbReference type="SAM" id="MobiDB-lite"/>
    </source>
</evidence>
<dbReference type="EMBL" id="CAJRST010007779">
    <property type="protein sequence ID" value="CAG5896815.1"/>
    <property type="molecule type" value="Genomic_DNA"/>
</dbReference>
<protein>
    <submittedName>
        <fullName evidence="2">(Atlantic silverside) hypothetical protein</fullName>
    </submittedName>
</protein>
<comment type="caution">
    <text evidence="2">The sequence shown here is derived from an EMBL/GenBank/DDBJ whole genome shotgun (WGS) entry which is preliminary data.</text>
</comment>
<dbReference type="Proteomes" id="UP000677803">
    <property type="component" value="Unassembled WGS sequence"/>
</dbReference>
<proteinExistence type="predicted"/>
<evidence type="ECO:0000313" key="2">
    <source>
        <dbReference type="EMBL" id="CAG5896815.1"/>
    </source>
</evidence>
<evidence type="ECO:0000313" key="3">
    <source>
        <dbReference type="Proteomes" id="UP000677803"/>
    </source>
</evidence>
<sequence length="25" mass="2360">MAAAETAQGCRGPGCRSKGPAGLGL</sequence>
<organism evidence="2 3">
    <name type="scientific">Menidia menidia</name>
    <name type="common">Atlantic silverside</name>
    <dbReference type="NCBI Taxonomy" id="238744"/>
    <lineage>
        <taxon>Eukaryota</taxon>
        <taxon>Metazoa</taxon>
        <taxon>Chordata</taxon>
        <taxon>Craniata</taxon>
        <taxon>Vertebrata</taxon>
        <taxon>Euteleostomi</taxon>
        <taxon>Actinopterygii</taxon>
        <taxon>Neopterygii</taxon>
        <taxon>Teleostei</taxon>
        <taxon>Neoteleostei</taxon>
        <taxon>Acanthomorphata</taxon>
        <taxon>Ovalentaria</taxon>
        <taxon>Atherinomorphae</taxon>
        <taxon>Atheriniformes</taxon>
        <taxon>Atherinopsidae</taxon>
        <taxon>Menidiinae</taxon>
        <taxon>Menidia</taxon>
    </lineage>
</organism>
<gene>
    <name evidence="2" type="ORF">MMEN_LOCUS7871</name>
</gene>
<keyword evidence="3" id="KW-1185">Reference proteome</keyword>